<dbReference type="PANTHER" id="PTHR30273:SF2">
    <property type="entry name" value="PROTEIN FECR"/>
    <property type="match status" value="1"/>
</dbReference>
<dbReference type="Gene3D" id="2.60.120.1440">
    <property type="match status" value="1"/>
</dbReference>
<dbReference type="EMBL" id="VHIF01000001">
    <property type="protein sequence ID" value="TQO37336.1"/>
    <property type="molecule type" value="Genomic_DNA"/>
</dbReference>
<keyword evidence="4" id="KW-1185">Reference proteome</keyword>
<dbReference type="PANTHER" id="PTHR30273">
    <property type="entry name" value="PERIPLASMIC SIGNAL SENSOR AND SIGMA FACTOR ACTIVATOR FECR-RELATED"/>
    <property type="match status" value="1"/>
</dbReference>
<feature type="domain" description="Protein FecR C-terminal" evidence="2">
    <location>
        <begin position="313"/>
        <end position="381"/>
    </location>
</feature>
<comment type="caution">
    <text evidence="3">The sequence shown here is derived from an EMBL/GenBank/DDBJ whole genome shotgun (WGS) entry which is preliminary data.</text>
</comment>
<dbReference type="Pfam" id="PF04773">
    <property type="entry name" value="FecR"/>
    <property type="match status" value="1"/>
</dbReference>
<proteinExistence type="predicted"/>
<feature type="domain" description="FecR protein" evidence="1">
    <location>
        <begin position="170"/>
        <end position="265"/>
    </location>
</feature>
<dbReference type="RefSeq" id="WP_142189274.1">
    <property type="nucleotide sequence ID" value="NZ_VHIF01000001.1"/>
</dbReference>
<evidence type="ECO:0000313" key="4">
    <source>
        <dbReference type="Proteomes" id="UP000315363"/>
    </source>
</evidence>
<evidence type="ECO:0000259" key="2">
    <source>
        <dbReference type="Pfam" id="PF16344"/>
    </source>
</evidence>
<gene>
    <name evidence="3" type="ORF">GQ41_1939</name>
</gene>
<dbReference type="Gene3D" id="3.55.50.30">
    <property type="match status" value="1"/>
</dbReference>
<dbReference type="InterPro" id="IPR006860">
    <property type="entry name" value="FecR"/>
</dbReference>
<dbReference type="InterPro" id="IPR012373">
    <property type="entry name" value="Ferrdict_sens_TM"/>
</dbReference>
<evidence type="ECO:0000313" key="3">
    <source>
        <dbReference type="EMBL" id="TQO37336.1"/>
    </source>
</evidence>
<accession>A0ABY3A9R8</accession>
<sequence length="382" mass="43324">MIGSEEEKLILKYLSNNATAKELDILSDWILIDGNAKIFQEYIQLHLEIVTTMNGPDTDKLKKNLLQKIIKDKIRSNFKGFMKYAAIGLLLFSLGIFLQHERSLTDETNILIPKEESITIILGNGKVETLKTDGNREVKDEEGNIIGTQNNTQLSYTAKAEDQKLIYNTLNVPYGKKFDVVLSDGTHVYLNSGTSLRFPVAFVKGASRKVFLTGEAYFDVKEDKKHPFVVNANEIDIQVLGTKFNVSHYPEDANINTVLVEGAVELLRTEEGTSDLESVKLKPGNKAEWHKNSNEISVSNVDTGLYTAWVKGKLVFRNTSFKQIREALQRHYNVNIINNNSHLEEQLFDATFDIETIHEVLESFNKSWAIDYTIMDNEVIIK</sequence>
<reference evidence="3 4" key="1">
    <citation type="submission" date="2019-06" db="EMBL/GenBank/DDBJ databases">
        <title>A large-scale integrated study on North Sea by COGITO (Coastal Microbe Genomic &amp; Taxonomic Observatory).</title>
        <authorList>
            <person name="Teeling H."/>
        </authorList>
    </citation>
    <scope>NUCLEOTIDE SEQUENCE [LARGE SCALE GENOMIC DNA]</scope>
    <source>
        <strain evidence="3 4">MAR_2009_79</strain>
    </source>
</reference>
<organism evidence="3 4">
    <name type="scientific">Arenibacter algicola</name>
    <dbReference type="NCBI Taxonomy" id="616991"/>
    <lineage>
        <taxon>Bacteria</taxon>
        <taxon>Pseudomonadati</taxon>
        <taxon>Bacteroidota</taxon>
        <taxon>Flavobacteriia</taxon>
        <taxon>Flavobacteriales</taxon>
        <taxon>Flavobacteriaceae</taxon>
        <taxon>Arenibacter</taxon>
    </lineage>
</organism>
<dbReference type="InterPro" id="IPR032508">
    <property type="entry name" value="FecR_C"/>
</dbReference>
<protein>
    <submittedName>
        <fullName evidence="3">FecR family protein</fullName>
    </submittedName>
</protein>
<evidence type="ECO:0000259" key="1">
    <source>
        <dbReference type="Pfam" id="PF04773"/>
    </source>
</evidence>
<name>A0ABY3A9R8_9FLAO</name>
<dbReference type="Proteomes" id="UP000315363">
    <property type="component" value="Unassembled WGS sequence"/>
</dbReference>
<dbReference type="Pfam" id="PF16344">
    <property type="entry name" value="FecR_C"/>
    <property type="match status" value="1"/>
</dbReference>